<dbReference type="EMBL" id="JAINVV010000004">
    <property type="protein sequence ID" value="MBY8822581.1"/>
    <property type="molecule type" value="Genomic_DNA"/>
</dbReference>
<evidence type="ECO:0000259" key="2">
    <source>
        <dbReference type="Pfam" id="PF13785"/>
    </source>
</evidence>
<organism evidence="3 4">
    <name type="scientific">Sphingomonas colocasiae</name>
    <dbReference type="NCBI Taxonomy" id="1848973"/>
    <lineage>
        <taxon>Bacteria</taxon>
        <taxon>Pseudomonadati</taxon>
        <taxon>Pseudomonadota</taxon>
        <taxon>Alphaproteobacteria</taxon>
        <taxon>Sphingomonadales</taxon>
        <taxon>Sphingomonadaceae</taxon>
        <taxon>Sphingomonas</taxon>
    </lineage>
</organism>
<keyword evidence="4" id="KW-1185">Reference proteome</keyword>
<evidence type="ECO:0000313" key="4">
    <source>
        <dbReference type="Proteomes" id="UP000706039"/>
    </source>
</evidence>
<dbReference type="Pfam" id="PF13785">
    <property type="entry name" value="DUF4178"/>
    <property type="match status" value="1"/>
</dbReference>
<keyword evidence="1" id="KW-1133">Transmembrane helix</keyword>
<dbReference type="InterPro" id="IPR025235">
    <property type="entry name" value="DUF4178"/>
</dbReference>
<proteinExistence type="predicted"/>
<gene>
    <name evidence="3" type="ORF">K7G82_09770</name>
</gene>
<sequence>MSDPAINAITCPACGGTVEMRAAGYSVTIVCQYCSSVLDVANPDVRIIERYQEAARALAIPLGTRGTLRDVEWEAIGYLGRSEGGYYPWEEYLLFNPYHGYRWLTTDGRGWSFGTMLTATPDYVSHGVLSVNGETYDAFFRGDAQVDYVLGEFYWRVAAGEQVQTADYVRPGTMLSFEGNESERNWTLNELLSPKEIRAFGVDPPRPWPGSGRPPLPHQPSPYGANLKSFLKLGLITFAALIFIIILFGRKGEPQAFTMALTPGREAISQSFGPIMLPRPRQAVTISAEAPGIDNLWVDIDYALVDRKTQASYEAYGLVEHYSGRDSDGAWSEGSRDKTTKLAVVPAGTYDLVVDASASRWSGSGSSSSYATDGWSGSEPSVSLDIRIAPGGFFLSNFWLALIVVIVPIGFLLWRHASFETARRNESDFAASDSDDDEDDE</sequence>
<name>A0ABS7PMN7_9SPHN</name>
<comment type="caution">
    <text evidence="3">The sequence shown here is derived from an EMBL/GenBank/DDBJ whole genome shotgun (WGS) entry which is preliminary data.</text>
</comment>
<protein>
    <submittedName>
        <fullName evidence="3">DUF4178 domain-containing protein</fullName>
    </submittedName>
</protein>
<accession>A0ABS7PMN7</accession>
<dbReference type="RefSeq" id="WP_222989653.1">
    <property type="nucleotide sequence ID" value="NZ_JAINVV010000004.1"/>
</dbReference>
<feature type="transmembrane region" description="Helical" evidence="1">
    <location>
        <begin position="230"/>
        <end position="249"/>
    </location>
</feature>
<dbReference type="Proteomes" id="UP000706039">
    <property type="component" value="Unassembled WGS sequence"/>
</dbReference>
<evidence type="ECO:0000256" key="1">
    <source>
        <dbReference type="SAM" id="Phobius"/>
    </source>
</evidence>
<evidence type="ECO:0000313" key="3">
    <source>
        <dbReference type="EMBL" id="MBY8822581.1"/>
    </source>
</evidence>
<feature type="transmembrane region" description="Helical" evidence="1">
    <location>
        <begin position="393"/>
        <end position="414"/>
    </location>
</feature>
<feature type="domain" description="DUF4178" evidence="2">
    <location>
        <begin position="62"/>
        <end position="190"/>
    </location>
</feature>
<keyword evidence="1" id="KW-0812">Transmembrane</keyword>
<keyword evidence="1" id="KW-0472">Membrane</keyword>
<reference evidence="3 4" key="1">
    <citation type="submission" date="2021-08" db="EMBL/GenBank/DDBJ databases">
        <authorList>
            <person name="Tuo L."/>
        </authorList>
    </citation>
    <scope>NUCLEOTIDE SEQUENCE [LARGE SCALE GENOMIC DNA]</scope>
    <source>
        <strain evidence="3 4">JCM 31229</strain>
    </source>
</reference>